<comment type="subcellular location">
    <subcellularLocation>
        <location evidence="1">Cell membrane</location>
        <topology evidence="1">Lipid-anchor</topology>
        <topology evidence="1">GPI-anchor</topology>
        <orientation evidence="1">Extracellular side</orientation>
    </subcellularLocation>
    <subcellularLocation>
        <location evidence="9">Membrane raft</location>
        <topology evidence="9">Lipid-anchor</topology>
        <topology evidence="9">GPI-anchor</topology>
        <orientation evidence="9">Extracellular side</orientation>
    </subcellularLocation>
</comment>
<evidence type="ECO:0000256" key="9">
    <source>
        <dbReference type="ARBA" id="ARBA00044499"/>
    </source>
</evidence>
<evidence type="ECO:0000313" key="15">
    <source>
        <dbReference type="EMBL" id="WAR05988.1"/>
    </source>
</evidence>
<reference evidence="15" key="1">
    <citation type="submission" date="2022-11" db="EMBL/GenBank/DDBJ databases">
        <title>Centuries of genome instability and evolution in soft-shell clam transmissible cancer (bioRxiv).</title>
        <authorList>
            <person name="Hart S.F.M."/>
            <person name="Yonemitsu M.A."/>
            <person name="Giersch R.M."/>
            <person name="Beal B.F."/>
            <person name="Arriagada G."/>
            <person name="Davis B.W."/>
            <person name="Ostrander E.A."/>
            <person name="Goff S.P."/>
            <person name="Metzger M.J."/>
        </authorList>
    </citation>
    <scope>NUCLEOTIDE SEQUENCE</scope>
    <source>
        <strain evidence="15">MELC-2E11</strain>
        <tissue evidence="15">Siphon/mantle</tissue>
    </source>
</reference>
<evidence type="ECO:0000313" key="16">
    <source>
        <dbReference type="Proteomes" id="UP001164746"/>
    </source>
</evidence>
<comment type="subunit">
    <text evidence="13">Interacts (via loop 2 of the three-fingered Ly-6 domain) with Sh/shaker; this interaction may stabilize both components of the complex and may be required for targeting or retention of Sh/shaker to neural cell projections. Interacts (via loop 2 of the three-fingered Ly-6 domain) with nAChRalpha3 and potentially other nicotinic acetylcholine receptors; this interaction is required for antagonism of nicotinic acetylcholine receptors.</text>
</comment>
<keyword evidence="3" id="KW-1003">Cell membrane</keyword>
<keyword evidence="7" id="KW-0325">Glycoprotein</keyword>
<keyword evidence="5" id="KW-0090">Biological rhythms</keyword>
<evidence type="ECO:0000256" key="12">
    <source>
        <dbReference type="ARBA" id="ARBA00045788"/>
    </source>
</evidence>
<dbReference type="Proteomes" id="UP001164746">
    <property type="component" value="Chromosome 5"/>
</dbReference>
<keyword evidence="14" id="KW-0812">Transmembrane</keyword>
<keyword evidence="4" id="KW-0732">Signal</keyword>
<keyword evidence="14" id="KW-0472">Membrane</keyword>
<evidence type="ECO:0000256" key="8">
    <source>
        <dbReference type="ARBA" id="ARBA00031037"/>
    </source>
</evidence>
<keyword evidence="6" id="KW-1015">Disulfide bond</keyword>
<dbReference type="EMBL" id="CP111016">
    <property type="protein sequence ID" value="WAR05988.1"/>
    <property type="molecule type" value="Genomic_DNA"/>
</dbReference>
<keyword evidence="16" id="KW-1185">Reference proteome</keyword>
<evidence type="ECO:0000256" key="11">
    <source>
        <dbReference type="ARBA" id="ARBA00044561"/>
    </source>
</evidence>
<evidence type="ECO:0000256" key="10">
    <source>
        <dbReference type="ARBA" id="ARBA00044524"/>
    </source>
</evidence>
<dbReference type="InterPro" id="IPR031424">
    <property type="entry name" value="QVR-like"/>
</dbReference>
<evidence type="ECO:0000256" key="1">
    <source>
        <dbReference type="ARBA" id="ARBA00004471"/>
    </source>
</evidence>
<feature type="transmembrane region" description="Helical" evidence="14">
    <location>
        <begin position="203"/>
        <end position="222"/>
    </location>
</feature>
<evidence type="ECO:0000256" key="2">
    <source>
        <dbReference type="ARBA" id="ARBA00010522"/>
    </source>
</evidence>
<proteinExistence type="inferred from homology"/>
<dbReference type="Pfam" id="PF17064">
    <property type="entry name" value="QVR"/>
    <property type="match status" value="1"/>
</dbReference>
<dbReference type="PANTHER" id="PTHR33562">
    <property type="entry name" value="ATILLA, ISOFORM B-RELATED-RELATED"/>
    <property type="match status" value="1"/>
</dbReference>
<evidence type="ECO:0000256" key="13">
    <source>
        <dbReference type="ARBA" id="ARBA00046769"/>
    </source>
</evidence>
<sequence>MPAEGINNGDDMTNEPCPLRNVKTTDLEKYTAYLESSEIINLAMDFIIKDTQDIDLLYEAIVLILNLATDQCIPRVKYKPFIKPYWNDELTSLHEDMRHNRDIWDNAGRPRAGSDLHYVNYKISKANFRRTHRKAVDEFLKQQESNIDRAAALDNNEFWRLIKRRHTPTTEHKSFEMKFSDKTVSDPLRWTLSDPHTNTNTTMANFVIGFVVLVGLVTLFSVDEVFAVKCYSCNSLTKSGCKDPFKKDGIDELECPSGCMKVGGKDDKGNQVISRSCSPMKSNKCEEQTVAGIKGTVCFCEKALCNSAERHFRPWVMVAGVASIIAVLRVF</sequence>
<evidence type="ECO:0000256" key="5">
    <source>
        <dbReference type="ARBA" id="ARBA00023108"/>
    </source>
</evidence>
<evidence type="ECO:0000256" key="3">
    <source>
        <dbReference type="ARBA" id="ARBA00022475"/>
    </source>
</evidence>
<evidence type="ECO:0000256" key="4">
    <source>
        <dbReference type="ARBA" id="ARBA00022729"/>
    </source>
</evidence>
<keyword evidence="14" id="KW-1133">Transmembrane helix</keyword>
<comment type="similarity">
    <text evidence="2">Belongs to the quiver family.</text>
</comment>
<evidence type="ECO:0000256" key="14">
    <source>
        <dbReference type="SAM" id="Phobius"/>
    </source>
</evidence>
<comment type="function">
    <text evidence="12">Bifunctional regulator of neuronal activity in the mushroom body, and possibly other regions of the brain, that acts as a signaling molecule required for homeostatic regulation of sleep under normal conditions and after sleep deprivation. Reduces neuronal excitability by enhancing Sh/shaker K(+) channel activity; possibly by stabilizing Sh/shaker to increase protein levels, accelerating its activation kinetics, slowing C-type inactivation and enhancing recovery from inactivation. Specifically affects the A-type K(+) current. Antagonizes nicotinic acetylcholine receptors (nAChRs) to reduce synaptic transmission, possibly by preventing their localization to the cell surface. Required for regulation of neuromuscular excitability and plasticity at neuromuscular junctions.</text>
</comment>
<organism evidence="15 16">
    <name type="scientific">Mya arenaria</name>
    <name type="common">Soft-shell clam</name>
    <dbReference type="NCBI Taxonomy" id="6604"/>
    <lineage>
        <taxon>Eukaryota</taxon>
        <taxon>Metazoa</taxon>
        <taxon>Spiralia</taxon>
        <taxon>Lophotrochozoa</taxon>
        <taxon>Mollusca</taxon>
        <taxon>Bivalvia</taxon>
        <taxon>Autobranchia</taxon>
        <taxon>Heteroconchia</taxon>
        <taxon>Euheterodonta</taxon>
        <taxon>Imparidentia</taxon>
        <taxon>Neoheterodontei</taxon>
        <taxon>Myida</taxon>
        <taxon>Myoidea</taxon>
        <taxon>Myidae</taxon>
        <taxon>Mya</taxon>
    </lineage>
</organism>
<dbReference type="InterPro" id="IPR050975">
    <property type="entry name" value="Sleep_regulator"/>
</dbReference>
<gene>
    <name evidence="15" type="ORF">MAR_021357</name>
</gene>
<dbReference type="PANTHER" id="PTHR33562:SF31">
    <property type="entry name" value="PROTEIN QUIVER"/>
    <property type="match status" value="1"/>
</dbReference>
<evidence type="ECO:0000256" key="6">
    <source>
        <dbReference type="ARBA" id="ARBA00023157"/>
    </source>
</evidence>
<protein>
    <recommendedName>
        <fullName evidence="10">UPAR/Ly6 domain-containing protein qvr</fullName>
    </recommendedName>
    <alternativeName>
        <fullName evidence="11">Protein quiver</fullName>
    </alternativeName>
    <alternativeName>
        <fullName evidence="8">Protein sleepless</fullName>
    </alternativeName>
</protein>
<evidence type="ECO:0000256" key="7">
    <source>
        <dbReference type="ARBA" id="ARBA00023180"/>
    </source>
</evidence>
<accession>A0ABY7E7F0</accession>
<name>A0ABY7E7F0_MYAAR</name>